<dbReference type="InterPro" id="IPR050953">
    <property type="entry name" value="N4_N6_ade-DNA_methylase"/>
</dbReference>
<comment type="catalytic activity">
    <reaction evidence="6">
        <text>a 2'-deoxyadenosine in DNA + S-adenosyl-L-methionine = an N(6)-methyl-2'-deoxyadenosine in DNA + S-adenosyl-L-homocysteine + H(+)</text>
        <dbReference type="Rhea" id="RHEA:15197"/>
        <dbReference type="Rhea" id="RHEA-COMP:12418"/>
        <dbReference type="Rhea" id="RHEA-COMP:12419"/>
        <dbReference type="ChEBI" id="CHEBI:15378"/>
        <dbReference type="ChEBI" id="CHEBI:57856"/>
        <dbReference type="ChEBI" id="CHEBI:59789"/>
        <dbReference type="ChEBI" id="CHEBI:90615"/>
        <dbReference type="ChEBI" id="CHEBI:90616"/>
        <dbReference type="EC" id="2.1.1.72"/>
    </reaction>
</comment>
<dbReference type="Gene3D" id="3.40.50.150">
    <property type="entry name" value="Vaccinia Virus protein VP39"/>
    <property type="match status" value="1"/>
</dbReference>
<evidence type="ECO:0000313" key="8">
    <source>
        <dbReference type="EMBL" id="MBD2316442.1"/>
    </source>
</evidence>
<dbReference type="Proteomes" id="UP000618445">
    <property type="component" value="Unassembled WGS sequence"/>
</dbReference>
<dbReference type="InterPro" id="IPR002052">
    <property type="entry name" value="DNA_methylase_N6_adenine_CS"/>
</dbReference>
<evidence type="ECO:0000313" key="9">
    <source>
        <dbReference type="Proteomes" id="UP000618445"/>
    </source>
</evidence>
<reference evidence="8 9" key="1">
    <citation type="journal article" date="2020" name="ISME J.">
        <title>Comparative genomics reveals insights into cyanobacterial evolution and habitat adaptation.</title>
        <authorList>
            <person name="Chen M.Y."/>
            <person name="Teng W.K."/>
            <person name="Zhao L."/>
            <person name="Hu C.X."/>
            <person name="Zhou Y.K."/>
            <person name="Han B.P."/>
            <person name="Song L.R."/>
            <person name="Shu W.S."/>
        </authorList>
    </citation>
    <scope>NUCLEOTIDE SEQUENCE [LARGE SCALE GENOMIC DNA]</scope>
    <source>
        <strain evidence="8 9">FACHB-1050</strain>
    </source>
</reference>
<feature type="domain" description="Type II methyltransferase M.TaqI-like" evidence="7">
    <location>
        <begin position="416"/>
        <end position="604"/>
    </location>
</feature>
<evidence type="ECO:0000256" key="2">
    <source>
        <dbReference type="ARBA" id="ARBA00011900"/>
    </source>
</evidence>
<dbReference type="PANTHER" id="PTHR33841:SF5">
    <property type="entry name" value="DNA METHYLASE (MODIFICATION METHYLASE) (METHYLTRANSFERASE)-RELATED"/>
    <property type="match status" value="1"/>
</dbReference>
<dbReference type="PANTHER" id="PTHR33841">
    <property type="entry name" value="DNA METHYLTRANSFERASE YEEA-RELATED"/>
    <property type="match status" value="1"/>
</dbReference>
<comment type="similarity">
    <text evidence="1">Belongs to the N(4)/N(6)-methyltransferase family.</text>
</comment>
<protein>
    <recommendedName>
        <fullName evidence="2">site-specific DNA-methyltransferase (adenine-specific)</fullName>
        <ecNumber evidence="2">2.1.1.72</ecNumber>
    </recommendedName>
</protein>
<organism evidence="8 9">
    <name type="scientific">Phormidium tenue FACHB-1050</name>
    <dbReference type="NCBI Taxonomy" id="2692857"/>
    <lineage>
        <taxon>Bacteria</taxon>
        <taxon>Bacillati</taxon>
        <taxon>Cyanobacteriota</taxon>
        <taxon>Cyanophyceae</taxon>
        <taxon>Oscillatoriophycideae</taxon>
        <taxon>Oscillatoriales</taxon>
        <taxon>Oscillatoriaceae</taxon>
        <taxon>Phormidium</taxon>
    </lineage>
</organism>
<dbReference type="GO" id="GO:0032259">
    <property type="term" value="P:methylation"/>
    <property type="evidence" value="ECO:0007669"/>
    <property type="project" value="UniProtKB-KW"/>
</dbReference>
<keyword evidence="3 8" id="KW-0489">Methyltransferase</keyword>
<dbReference type="InterPro" id="IPR029063">
    <property type="entry name" value="SAM-dependent_MTases_sf"/>
</dbReference>
<name>A0ABR8CA52_9CYAN</name>
<dbReference type="Pfam" id="PF07669">
    <property type="entry name" value="Eco57I"/>
    <property type="match status" value="1"/>
</dbReference>
<dbReference type="EC" id="2.1.1.72" evidence="2"/>
<dbReference type="PROSITE" id="PS00092">
    <property type="entry name" value="N6_MTASE"/>
    <property type="match status" value="1"/>
</dbReference>
<proteinExistence type="inferred from homology"/>
<dbReference type="SUPFAM" id="SSF53335">
    <property type="entry name" value="S-adenosyl-L-methionine-dependent methyltransferases"/>
    <property type="match status" value="1"/>
</dbReference>
<dbReference type="InterPro" id="IPR011639">
    <property type="entry name" value="MethylTrfase_TaqI-like_dom"/>
</dbReference>
<evidence type="ECO:0000256" key="3">
    <source>
        <dbReference type="ARBA" id="ARBA00022603"/>
    </source>
</evidence>
<dbReference type="PRINTS" id="PR00507">
    <property type="entry name" value="N12N6MTFRASE"/>
</dbReference>
<comment type="caution">
    <text evidence="8">The sequence shown here is derived from an EMBL/GenBank/DDBJ whole genome shotgun (WGS) entry which is preliminary data.</text>
</comment>
<sequence length="1107" mass="127185">MVVGTSSASELLESVYTALDLDQGELLSAEFSPTQETKLEQWLNKGDWLSLAKQLKAEKIFFVKDDPVIVFASSKSQDVSALRKIFNDIWCMARPQRLFLATDGELAVYDLTKPPIRTDEDWEKNKPLALVRNISDVARELKSYRRGNIESGKLFEEEHFGKDDQRADQSLIRNLKIVRDNLTSSISGKELEPKYAHALIGRSIFIRYLEDRKILTKEYFENVAKKHNNPEWKSILDAKLNKPDINQDMGKRLYPRVLENKEFTYALFDQLSEDFNGDMFPSDPDERQAVDVQHLRLLQGFLRGDVDSQQSLFFWAYKFDIIPIELISSIYEEFYLTTNADAGNHGTHYTPSSLVRFVLSQVLTPDCLEKKPRILDPCCGSGIFLVEAFRRIVRYSFFKKGKMPSPTELRTIIRDQLAGIEINEEAVRVAAFSLYLALLHFQKPPAIWQQIKKGQRLPSLKYQANSINAGEKFNNLIEANAFDVAEKVNDEDVLNKFSSNCADVVIGNPPWGQPKKGDKAGAFALQKGLDWCEQNNYPVGDKERSQAFIWKTLDFLKDGGVASLLVSTGVFFKHHENSQKFRNQWLSSIKLIEVINFSHVRDIFFSGAISPFASVVFQKSSTVDPQYQLVNYFSAKKSSQAIRLKSVILSCSDLQMVHQSDLLENDKLWKIYWWGNHRDLALINNLQLNPSLEKFCDPENSGRGFEEGSGQSSIGNILNYKELPTKEFKKYGSINKKLLKSVPLKVNRRGKSEGLYFGKRILVKRGITQQSFPKGQIISRLESEEFCFRHSIYCIKLAQPDDWKYKIILAIIWSSLSRYYFFLTTSTWGMWHHEIHYQELLDLPIRLPDSQEKIDQIVNIVDQLNSVDLSHQKTSRSRNKNQLEININTDIPNHNNLLEGIKALEDKLDEAIFDLYELRISERDLIRDMCDIGIEFFYNEIESQAIKPIITRNSKCKYGLLQTTSSLNDSDLPVELKNYLKILLNTWNRELYPEGEFSWRIIPSDQATAMLCVVLSTQEVGHIPQFLDNDEDAWATVLSELNDALLVPYQSNRVYIDGIVRAVTDTDIIIIKRNEKRLWTKSMAREDVEATLLQAINLQESKQGISV</sequence>
<accession>A0ABR8CA52</accession>
<keyword evidence="9" id="KW-1185">Reference proteome</keyword>
<evidence type="ECO:0000256" key="6">
    <source>
        <dbReference type="ARBA" id="ARBA00047942"/>
    </source>
</evidence>
<gene>
    <name evidence="8" type="ORF">H6G05_06225</name>
</gene>
<evidence type="ECO:0000256" key="4">
    <source>
        <dbReference type="ARBA" id="ARBA00022679"/>
    </source>
</evidence>
<dbReference type="RefSeq" id="WP_190577250.1">
    <property type="nucleotide sequence ID" value="NZ_CAWPQU010000056.1"/>
</dbReference>
<keyword evidence="4" id="KW-0808">Transferase</keyword>
<evidence type="ECO:0000256" key="5">
    <source>
        <dbReference type="ARBA" id="ARBA00022691"/>
    </source>
</evidence>
<dbReference type="GO" id="GO:0008168">
    <property type="term" value="F:methyltransferase activity"/>
    <property type="evidence" value="ECO:0007669"/>
    <property type="project" value="UniProtKB-KW"/>
</dbReference>
<evidence type="ECO:0000259" key="7">
    <source>
        <dbReference type="Pfam" id="PF07669"/>
    </source>
</evidence>
<keyword evidence="5" id="KW-0949">S-adenosyl-L-methionine</keyword>
<dbReference type="EMBL" id="JACJQY010000006">
    <property type="protein sequence ID" value="MBD2316442.1"/>
    <property type="molecule type" value="Genomic_DNA"/>
</dbReference>
<evidence type="ECO:0000256" key="1">
    <source>
        <dbReference type="ARBA" id="ARBA00006594"/>
    </source>
</evidence>